<evidence type="ECO:0000256" key="2">
    <source>
        <dbReference type="ARBA" id="ARBA00008536"/>
    </source>
</evidence>
<dbReference type="GO" id="GO:0005524">
    <property type="term" value="F:ATP binding"/>
    <property type="evidence" value="ECO:0007669"/>
    <property type="project" value="UniProtKB-KW"/>
</dbReference>
<dbReference type="CDD" id="cd06899">
    <property type="entry name" value="lectin_legume_LecRK_Arcelin_ConA"/>
    <property type="match status" value="1"/>
</dbReference>
<evidence type="ECO:0000313" key="19">
    <source>
        <dbReference type="Proteomes" id="UP001234989"/>
    </source>
</evidence>
<comment type="similarity">
    <text evidence="3">In the C-terminal section; belongs to the protein kinase superfamily. Ser/Thr protein kinase family.</text>
</comment>
<keyword evidence="6" id="KW-0723">Serine/threonine-protein kinase</keyword>
<dbReference type="GO" id="GO:0002229">
    <property type="term" value="P:defense response to oomycetes"/>
    <property type="evidence" value="ECO:0007669"/>
    <property type="project" value="UniProtKB-ARBA"/>
</dbReference>
<dbReference type="Pfam" id="PF00139">
    <property type="entry name" value="Lectin_legB"/>
    <property type="match status" value="1"/>
</dbReference>
<accession>A0AAF0ZVI6</accession>
<dbReference type="InterPro" id="IPR000985">
    <property type="entry name" value="Lectin_LegA_CS"/>
</dbReference>
<organism evidence="18 19">
    <name type="scientific">Solanum verrucosum</name>
    <dbReference type="NCBI Taxonomy" id="315347"/>
    <lineage>
        <taxon>Eukaryota</taxon>
        <taxon>Viridiplantae</taxon>
        <taxon>Streptophyta</taxon>
        <taxon>Embryophyta</taxon>
        <taxon>Tracheophyta</taxon>
        <taxon>Spermatophyta</taxon>
        <taxon>Magnoliopsida</taxon>
        <taxon>eudicotyledons</taxon>
        <taxon>Gunneridae</taxon>
        <taxon>Pentapetalae</taxon>
        <taxon>asterids</taxon>
        <taxon>lamiids</taxon>
        <taxon>Solanales</taxon>
        <taxon>Solanaceae</taxon>
        <taxon>Solanoideae</taxon>
        <taxon>Solaneae</taxon>
        <taxon>Solanum</taxon>
    </lineage>
</organism>
<reference evidence="18" key="1">
    <citation type="submission" date="2023-08" db="EMBL/GenBank/DDBJ databases">
        <title>A de novo genome assembly of Solanum verrucosum Schlechtendal, a Mexican diploid species geographically isolated from the other diploid A-genome species in potato relatives.</title>
        <authorList>
            <person name="Hosaka K."/>
        </authorList>
    </citation>
    <scope>NUCLEOTIDE SEQUENCE</scope>
    <source>
        <tissue evidence="18">Young leaves</tissue>
    </source>
</reference>
<dbReference type="AlphaFoldDB" id="A0AAF0ZVI6"/>
<protein>
    <recommendedName>
        <fullName evidence="4">non-specific serine/threonine protein kinase</fullName>
        <ecNumber evidence="4">2.7.11.1</ecNumber>
    </recommendedName>
</protein>
<dbReference type="FunFam" id="1.10.510.10:FF:000240">
    <property type="entry name" value="Lectin-domain containing receptor kinase A4.3"/>
    <property type="match status" value="1"/>
</dbReference>
<dbReference type="PROSITE" id="PS00307">
    <property type="entry name" value="LECTIN_LEGUME_BETA"/>
    <property type="match status" value="1"/>
</dbReference>
<comment type="similarity">
    <text evidence="2">In the N-terminal section; belongs to the leguminous lectin family.</text>
</comment>
<keyword evidence="15" id="KW-0325">Glycoprotein</keyword>
<evidence type="ECO:0000256" key="7">
    <source>
        <dbReference type="ARBA" id="ARBA00022692"/>
    </source>
</evidence>
<dbReference type="GO" id="GO:0004674">
    <property type="term" value="F:protein serine/threonine kinase activity"/>
    <property type="evidence" value="ECO:0007669"/>
    <property type="project" value="UniProtKB-KW"/>
</dbReference>
<evidence type="ECO:0000256" key="13">
    <source>
        <dbReference type="ARBA" id="ARBA00023136"/>
    </source>
</evidence>
<evidence type="ECO:0000256" key="1">
    <source>
        <dbReference type="ARBA" id="ARBA00004251"/>
    </source>
</evidence>
<proteinExistence type="inferred from homology"/>
<keyword evidence="9" id="KW-0430">Lectin</keyword>
<evidence type="ECO:0000256" key="3">
    <source>
        <dbReference type="ARBA" id="ARBA00010217"/>
    </source>
</evidence>
<evidence type="ECO:0000256" key="10">
    <source>
        <dbReference type="ARBA" id="ARBA00022741"/>
    </source>
</evidence>
<evidence type="ECO:0000256" key="15">
    <source>
        <dbReference type="ARBA" id="ARBA00023180"/>
    </source>
</evidence>
<dbReference type="InterPro" id="IPR000719">
    <property type="entry name" value="Prot_kinase_dom"/>
</dbReference>
<keyword evidence="11" id="KW-0067">ATP-binding</keyword>
<dbReference type="GO" id="GO:0030246">
    <property type="term" value="F:carbohydrate binding"/>
    <property type="evidence" value="ECO:0007669"/>
    <property type="project" value="UniProtKB-KW"/>
</dbReference>
<name>A0AAF0ZVI6_SOLVR</name>
<evidence type="ECO:0000256" key="5">
    <source>
        <dbReference type="ARBA" id="ARBA00022475"/>
    </source>
</evidence>
<gene>
    <name evidence="18" type="ORF">MTR67_044300</name>
</gene>
<evidence type="ECO:0000256" key="6">
    <source>
        <dbReference type="ARBA" id="ARBA00022527"/>
    </source>
</evidence>
<evidence type="ECO:0000259" key="16">
    <source>
        <dbReference type="Pfam" id="PF00069"/>
    </source>
</evidence>
<dbReference type="SUPFAM" id="SSF49899">
    <property type="entry name" value="Concanavalin A-like lectins/glucanases"/>
    <property type="match status" value="1"/>
</dbReference>
<keyword evidence="14" id="KW-0675">Receptor</keyword>
<keyword evidence="13" id="KW-0472">Membrane</keyword>
<dbReference type="Gene3D" id="2.60.120.200">
    <property type="match status" value="1"/>
</dbReference>
<dbReference type="Pfam" id="PF00069">
    <property type="entry name" value="Pkinase"/>
    <property type="match status" value="1"/>
</dbReference>
<dbReference type="PROSITE" id="PS00308">
    <property type="entry name" value="LECTIN_LEGUME_ALPHA"/>
    <property type="match status" value="1"/>
</dbReference>
<dbReference type="InterPro" id="IPR050528">
    <property type="entry name" value="L-type_Lectin-RKs"/>
</dbReference>
<keyword evidence="8" id="KW-0732">Signal</keyword>
<keyword evidence="6" id="KW-0808">Transferase</keyword>
<dbReference type="SUPFAM" id="SSF56112">
    <property type="entry name" value="Protein kinase-like (PK-like)"/>
    <property type="match status" value="1"/>
</dbReference>
<evidence type="ECO:0000256" key="11">
    <source>
        <dbReference type="ARBA" id="ARBA00022840"/>
    </source>
</evidence>
<evidence type="ECO:0000256" key="12">
    <source>
        <dbReference type="ARBA" id="ARBA00022989"/>
    </source>
</evidence>
<keyword evidence="6" id="KW-0418">Kinase</keyword>
<feature type="domain" description="Legume lectin" evidence="17">
    <location>
        <begin position="3"/>
        <end position="159"/>
    </location>
</feature>
<dbReference type="EMBL" id="CP133621">
    <property type="protein sequence ID" value="WMV50915.1"/>
    <property type="molecule type" value="Genomic_DNA"/>
</dbReference>
<evidence type="ECO:0000256" key="9">
    <source>
        <dbReference type="ARBA" id="ARBA00022734"/>
    </source>
</evidence>
<dbReference type="Gene3D" id="1.10.510.10">
    <property type="entry name" value="Transferase(Phosphotransferase) domain 1"/>
    <property type="match status" value="1"/>
</dbReference>
<evidence type="ECO:0000313" key="18">
    <source>
        <dbReference type="EMBL" id="WMV50915.1"/>
    </source>
</evidence>
<dbReference type="GO" id="GO:0005886">
    <property type="term" value="C:plasma membrane"/>
    <property type="evidence" value="ECO:0007669"/>
    <property type="project" value="UniProtKB-SubCell"/>
</dbReference>
<evidence type="ECO:0000256" key="14">
    <source>
        <dbReference type="ARBA" id="ARBA00023170"/>
    </source>
</evidence>
<feature type="domain" description="Protein kinase" evidence="16">
    <location>
        <begin position="164"/>
        <end position="268"/>
    </location>
</feature>
<dbReference type="InterPro" id="IPR001220">
    <property type="entry name" value="Legume_lectin_dom"/>
</dbReference>
<dbReference type="InterPro" id="IPR019825">
    <property type="entry name" value="Lectin_legB_Mn/Ca_BS"/>
</dbReference>
<comment type="subcellular location">
    <subcellularLocation>
        <location evidence="1">Cell membrane</location>
        <topology evidence="1">Single-pass type I membrane protein</topology>
    </subcellularLocation>
</comment>
<keyword evidence="7" id="KW-0812">Transmembrane</keyword>
<dbReference type="PANTHER" id="PTHR27007">
    <property type="match status" value="1"/>
</dbReference>
<dbReference type="EC" id="2.7.11.1" evidence="4"/>
<sequence>MYFSFGINSRGSNLYADGLAFFLAPEGSRIPDNKLAAGGGLRLAIDSLQNTSRNHHFVAVEFDTFSNYFDPPGDHVGVNINSTVSVVNMTWFSSIPNNKTTDAWINYNSTSKNLSVVFTGYQQEGNTTVPFLQTLSYNIDLRDYLPEWVTFGFSGIPNNSFGRHDGYMAPECLTTGKASKETDVYSFGVVALEIACGRKPIDPKAEEHQVNIIDWVWRLYGMGNLREAVDPRLSSEFNEQEVEHLLMVGLWCAHPDNNCRPSIRQATQVLNFEAPLPTLPPNMPVPTNCSYGSPTSFTSPYDSNDPQIYEIHSSGTRDYTGSSNNIAASAASSPSASLLYTR</sequence>
<evidence type="ECO:0000256" key="4">
    <source>
        <dbReference type="ARBA" id="ARBA00012513"/>
    </source>
</evidence>
<dbReference type="InterPro" id="IPR013320">
    <property type="entry name" value="ConA-like_dom_sf"/>
</dbReference>
<dbReference type="Proteomes" id="UP001234989">
    <property type="component" value="Chromosome 10"/>
</dbReference>
<keyword evidence="10" id="KW-0547">Nucleotide-binding</keyword>
<keyword evidence="19" id="KW-1185">Reference proteome</keyword>
<keyword evidence="5" id="KW-1003">Cell membrane</keyword>
<dbReference type="InterPro" id="IPR011009">
    <property type="entry name" value="Kinase-like_dom_sf"/>
</dbReference>
<evidence type="ECO:0000259" key="17">
    <source>
        <dbReference type="Pfam" id="PF00139"/>
    </source>
</evidence>
<evidence type="ECO:0000256" key="8">
    <source>
        <dbReference type="ARBA" id="ARBA00022729"/>
    </source>
</evidence>
<keyword evidence="12" id="KW-1133">Transmembrane helix</keyword>